<feature type="region of interest" description="Disordered" evidence="1">
    <location>
        <begin position="61"/>
        <end position="88"/>
    </location>
</feature>
<evidence type="ECO:0000313" key="4">
    <source>
        <dbReference type="EMBL" id="MBO0517483.1"/>
    </source>
</evidence>
<feature type="compositionally biased region" description="Basic and acidic residues" evidence="1">
    <location>
        <begin position="61"/>
        <end position="70"/>
    </location>
</feature>
<dbReference type="EMBL" id="JAFLRJ010000643">
    <property type="protein sequence ID" value="MBO0517483.1"/>
    <property type="molecule type" value="Genomic_DNA"/>
</dbReference>
<evidence type="ECO:0000256" key="1">
    <source>
        <dbReference type="SAM" id="MobiDB-lite"/>
    </source>
</evidence>
<comment type="caution">
    <text evidence="4">The sequence shown here is derived from an EMBL/GenBank/DDBJ whole genome shotgun (WGS) entry which is preliminary data.</text>
</comment>
<organism evidence="4 5">
    <name type="scientific">Streptomyces beijiangensis</name>
    <dbReference type="NCBI Taxonomy" id="163361"/>
    <lineage>
        <taxon>Bacteria</taxon>
        <taxon>Bacillati</taxon>
        <taxon>Actinomycetota</taxon>
        <taxon>Actinomycetes</taxon>
        <taxon>Kitasatosporales</taxon>
        <taxon>Streptomycetaceae</taxon>
        <taxon>Streptomyces</taxon>
    </lineage>
</organism>
<keyword evidence="3" id="KW-0732">Signal</keyword>
<sequence length="146" mass="14626">MRSLTTLLGTAVLGASLALAAPAAYAAAPQTTAECSKATADAQKAESDYNAAKADYEKVIKDGGHPDKSQQDQVTQAEQNMNMTASTAARFCPDAKVPSGTVHTGVGSTSEGSNSTEIAAGIGLVAVVGAGALVIARRRSGSSSQV</sequence>
<name>A0A939FF08_9ACTN</name>
<keyword evidence="5" id="KW-1185">Reference proteome</keyword>
<reference evidence="4" key="1">
    <citation type="submission" date="2021-03" db="EMBL/GenBank/DDBJ databases">
        <title>Streptomyces poriferae sp. nov., a novel marine sponge-derived Actinobacteria species with anti-MRSA activity.</title>
        <authorList>
            <person name="Sandoval-Powers M."/>
            <person name="Kralova S."/>
            <person name="Nguyen G.-S."/>
            <person name="Fawwal D."/>
            <person name="Degnes K."/>
            <person name="Klinkenberg G."/>
            <person name="Sletta H."/>
            <person name="Wentzel A."/>
            <person name="Liles M.R."/>
        </authorList>
    </citation>
    <scope>NUCLEOTIDE SEQUENCE</scope>
    <source>
        <strain evidence="4">DSM 41794</strain>
    </source>
</reference>
<feature type="chain" id="PRO_5038072674" description="LPXTG cell wall anchor domain-containing protein" evidence="3">
    <location>
        <begin position="27"/>
        <end position="146"/>
    </location>
</feature>
<feature type="signal peptide" evidence="3">
    <location>
        <begin position="1"/>
        <end position="26"/>
    </location>
</feature>
<gene>
    <name evidence="4" type="ORF">J0695_37855</name>
</gene>
<accession>A0A939FF08</accession>
<dbReference type="AlphaFoldDB" id="A0A939FF08"/>
<keyword evidence="2" id="KW-0812">Transmembrane</keyword>
<evidence type="ECO:0008006" key="6">
    <source>
        <dbReference type="Google" id="ProtNLM"/>
    </source>
</evidence>
<dbReference type="Proteomes" id="UP000664167">
    <property type="component" value="Unassembled WGS sequence"/>
</dbReference>
<protein>
    <recommendedName>
        <fullName evidence="6">LPXTG cell wall anchor domain-containing protein</fullName>
    </recommendedName>
</protein>
<keyword evidence="2" id="KW-1133">Transmembrane helix</keyword>
<dbReference type="RefSeq" id="WP_206969352.1">
    <property type="nucleotide sequence ID" value="NZ_BAAAJJ010000003.1"/>
</dbReference>
<evidence type="ECO:0000313" key="5">
    <source>
        <dbReference type="Proteomes" id="UP000664167"/>
    </source>
</evidence>
<keyword evidence="2" id="KW-0472">Membrane</keyword>
<evidence type="ECO:0000256" key="3">
    <source>
        <dbReference type="SAM" id="SignalP"/>
    </source>
</evidence>
<evidence type="ECO:0000256" key="2">
    <source>
        <dbReference type="SAM" id="Phobius"/>
    </source>
</evidence>
<feature type="compositionally biased region" description="Polar residues" evidence="1">
    <location>
        <begin position="71"/>
        <end position="87"/>
    </location>
</feature>
<proteinExistence type="predicted"/>
<feature type="transmembrane region" description="Helical" evidence="2">
    <location>
        <begin position="118"/>
        <end position="136"/>
    </location>
</feature>